<accession>A0A0E9UTM7</accession>
<sequence length="28" mass="3104">MCCLFIFLLGALFCLFAFTTPLSLFSPS</sequence>
<dbReference type="EMBL" id="GBXM01039400">
    <property type="protein sequence ID" value="JAH69177.1"/>
    <property type="molecule type" value="Transcribed_RNA"/>
</dbReference>
<evidence type="ECO:0000313" key="1">
    <source>
        <dbReference type="EMBL" id="JAH69177.1"/>
    </source>
</evidence>
<reference evidence="1" key="1">
    <citation type="submission" date="2014-11" db="EMBL/GenBank/DDBJ databases">
        <authorList>
            <person name="Amaro Gonzalez C."/>
        </authorList>
    </citation>
    <scope>NUCLEOTIDE SEQUENCE</scope>
</reference>
<dbReference type="AlphaFoldDB" id="A0A0E9UTM7"/>
<proteinExistence type="predicted"/>
<reference evidence="1" key="2">
    <citation type="journal article" date="2015" name="Fish Shellfish Immunol.">
        <title>Early steps in the European eel (Anguilla anguilla)-Vibrio vulnificus interaction in the gills: Role of the RtxA13 toxin.</title>
        <authorList>
            <person name="Callol A."/>
            <person name="Pajuelo D."/>
            <person name="Ebbesson L."/>
            <person name="Teles M."/>
            <person name="MacKenzie S."/>
            <person name="Amaro C."/>
        </authorList>
    </citation>
    <scope>NUCLEOTIDE SEQUENCE</scope>
</reference>
<name>A0A0E9UTM7_ANGAN</name>
<protein>
    <submittedName>
        <fullName evidence="1">Uncharacterized protein</fullName>
    </submittedName>
</protein>
<organism evidence="1">
    <name type="scientific">Anguilla anguilla</name>
    <name type="common">European freshwater eel</name>
    <name type="synonym">Muraena anguilla</name>
    <dbReference type="NCBI Taxonomy" id="7936"/>
    <lineage>
        <taxon>Eukaryota</taxon>
        <taxon>Metazoa</taxon>
        <taxon>Chordata</taxon>
        <taxon>Craniata</taxon>
        <taxon>Vertebrata</taxon>
        <taxon>Euteleostomi</taxon>
        <taxon>Actinopterygii</taxon>
        <taxon>Neopterygii</taxon>
        <taxon>Teleostei</taxon>
        <taxon>Anguilliformes</taxon>
        <taxon>Anguillidae</taxon>
        <taxon>Anguilla</taxon>
    </lineage>
</organism>